<evidence type="ECO:0008006" key="4">
    <source>
        <dbReference type="Google" id="ProtNLM"/>
    </source>
</evidence>
<name>A0ABR2YT25_9CHLO</name>
<dbReference type="InterPro" id="IPR036291">
    <property type="entry name" value="NAD(P)-bd_dom_sf"/>
</dbReference>
<gene>
    <name evidence="2" type="ORF">WJX75_002004</name>
</gene>
<dbReference type="Gene3D" id="3.40.50.720">
    <property type="entry name" value="NAD(P)-binding Rossmann-like Domain"/>
    <property type="match status" value="1"/>
</dbReference>
<keyword evidence="3" id="KW-1185">Reference proteome</keyword>
<dbReference type="Pfam" id="PF00106">
    <property type="entry name" value="adh_short"/>
    <property type="match status" value="1"/>
</dbReference>
<dbReference type="Proteomes" id="UP001491310">
    <property type="component" value="Unassembled WGS sequence"/>
</dbReference>
<reference evidence="2 3" key="1">
    <citation type="journal article" date="2024" name="Nat. Commun.">
        <title>Phylogenomics reveals the evolutionary origins of lichenization in chlorophyte algae.</title>
        <authorList>
            <person name="Puginier C."/>
            <person name="Libourel C."/>
            <person name="Otte J."/>
            <person name="Skaloud P."/>
            <person name="Haon M."/>
            <person name="Grisel S."/>
            <person name="Petersen M."/>
            <person name="Berrin J.G."/>
            <person name="Delaux P.M."/>
            <person name="Dal Grande F."/>
            <person name="Keller J."/>
        </authorList>
    </citation>
    <scope>NUCLEOTIDE SEQUENCE [LARGE SCALE GENOMIC DNA]</scope>
    <source>
        <strain evidence="2 3">SAG 216-7</strain>
    </source>
</reference>
<dbReference type="PRINTS" id="PR00080">
    <property type="entry name" value="SDRFAMILY"/>
</dbReference>
<dbReference type="PANTHER" id="PTHR45458:SF1">
    <property type="entry name" value="SHORT CHAIN DEHYDROGENASE"/>
    <property type="match status" value="1"/>
</dbReference>
<accession>A0ABR2YT25</accession>
<evidence type="ECO:0000256" key="1">
    <source>
        <dbReference type="RuleBase" id="RU000363"/>
    </source>
</evidence>
<dbReference type="PRINTS" id="PR00081">
    <property type="entry name" value="GDHRDH"/>
</dbReference>
<proteinExistence type="inferred from homology"/>
<dbReference type="PANTHER" id="PTHR45458">
    <property type="entry name" value="SHORT-CHAIN DEHYDROGENASE/REDUCTASE SDR"/>
    <property type="match status" value="1"/>
</dbReference>
<sequence length="237" mass="25612">MARKGPISDKQVVVVGANRGIGFEFVKQFLEKGNRVVATARDLSKASHLTNLKEQHAGLELTELDVTNEQSRKDWAQNLKNIAKAVDYLINNAGVASWGGLGQLTEDELLHCIRTNTVGPLMVTQEVLGAGLLKRGSVVANLTSKMGSMSDNTSGGTYAYRASKAALNAVTKSLSIDLDDKGITAVLLHPGWVKTDMTRHSGLIDAQTSVAGLISVLESGKPLVGRWYDYKHDEIPW</sequence>
<dbReference type="EMBL" id="JALJOT010000005">
    <property type="protein sequence ID" value="KAK9914895.1"/>
    <property type="molecule type" value="Genomic_DNA"/>
</dbReference>
<dbReference type="CDD" id="cd05325">
    <property type="entry name" value="carb_red_sniffer_like_SDR_c"/>
    <property type="match status" value="1"/>
</dbReference>
<evidence type="ECO:0000313" key="3">
    <source>
        <dbReference type="Proteomes" id="UP001491310"/>
    </source>
</evidence>
<dbReference type="InterPro" id="IPR052184">
    <property type="entry name" value="SDR_enzymes"/>
</dbReference>
<evidence type="ECO:0000313" key="2">
    <source>
        <dbReference type="EMBL" id="KAK9914895.1"/>
    </source>
</evidence>
<protein>
    <recommendedName>
        <fullName evidence="4">NAD(P)-binding protein</fullName>
    </recommendedName>
</protein>
<dbReference type="InterPro" id="IPR002347">
    <property type="entry name" value="SDR_fam"/>
</dbReference>
<comment type="similarity">
    <text evidence="1">Belongs to the short-chain dehydrogenases/reductases (SDR) family.</text>
</comment>
<organism evidence="2 3">
    <name type="scientific">Coccomyxa subellipsoidea</name>
    <dbReference type="NCBI Taxonomy" id="248742"/>
    <lineage>
        <taxon>Eukaryota</taxon>
        <taxon>Viridiplantae</taxon>
        <taxon>Chlorophyta</taxon>
        <taxon>core chlorophytes</taxon>
        <taxon>Trebouxiophyceae</taxon>
        <taxon>Trebouxiophyceae incertae sedis</taxon>
        <taxon>Coccomyxaceae</taxon>
        <taxon>Coccomyxa</taxon>
    </lineage>
</organism>
<comment type="caution">
    <text evidence="2">The sequence shown here is derived from an EMBL/GenBank/DDBJ whole genome shotgun (WGS) entry which is preliminary data.</text>
</comment>
<dbReference type="SUPFAM" id="SSF51735">
    <property type="entry name" value="NAD(P)-binding Rossmann-fold domains"/>
    <property type="match status" value="1"/>
</dbReference>